<organism evidence="5 6">
    <name type="scientific">Thalassotalea algicola</name>
    <dbReference type="NCBI Taxonomy" id="2716224"/>
    <lineage>
        <taxon>Bacteria</taxon>
        <taxon>Pseudomonadati</taxon>
        <taxon>Pseudomonadota</taxon>
        <taxon>Gammaproteobacteria</taxon>
        <taxon>Alteromonadales</taxon>
        <taxon>Colwelliaceae</taxon>
        <taxon>Thalassotalea</taxon>
    </lineage>
</organism>
<feature type="domain" description="Phospholipid/glycerol acyltransferase" evidence="4">
    <location>
        <begin position="43"/>
        <end position="155"/>
    </location>
</feature>
<protein>
    <submittedName>
        <fullName evidence="5">Acyltransferase</fullName>
    </submittedName>
</protein>
<reference evidence="5 6" key="1">
    <citation type="submission" date="2020-04" db="EMBL/GenBank/DDBJ databases">
        <title>Thalassotalea sp. M1531, isolated from the surface of marine red alga.</title>
        <authorList>
            <person name="Pang L."/>
            <person name="Lu D.-C."/>
        </authorList>
    </citation>
    <scope>NUCLEOTIDE SEQUENCE [LARGE SCALE GENOMIC DNA]</scope>
    <source>
        <strain evidence="5 6">M1531</strain>
    </source>
</reference>
<proteinExistence type="predicted"/>
<comment type="caution">
    <text evidence="5">The sequence shown here is derived from an EMBL/GenBank/DDBJ whole genome shotgun (WGS) entry which is preliminary data.</text>
</comment>
<dbReference type="Pfam" id="PF01553">
    <property type="entry name" value="Acyltransferase"/>
    <property type="match status" value="1"/>
</dbReference>
<evidence type="ECO:0000313" key="5">
    <source>
        <dbReference type="EMBL" id="NMP33360.1"/>
    </source>
</evidence>
<gene>
    <name evidence="5" type="ORF">HII17_17565</name>
</gene>
<dbReference type="GO" id="GO:0006654">
    <property type="term" value="P:phosphatidic acid biosynthetic process"/>
    <property type="evidence" value="ECO:0007669"/>
    <property type="project" value="TreeGrafter"/>
</dbReference>
<comment type="pathway">
    <text evidence="1">Lipid metabolism.</text>
</comment>
<dbReference type="InterPro" id="IPR002123">
    <property type="entry name" value="Plipid/glycerol_acylTrfase"/>
</dbReference>
<keyword evidence="6" id="KW-1185">Reference proteome</keyword>
<evidence type="ECO:0000256" key="3">
    <source>
        <dbReference type="ARBA" id="ARBA00023315"/>
    </source>
</evidence>
<dbReference type="GO" id="GO:0003841">
    <property type="term" value="F:1-acylglycerol-3-phosphate O-acyltransferase activity"/>
    <property type="evidence" value="ECO:0007669"/>
    <property type="project" value="TreeGrafter"/>
</dbReference>
<accession>A0A7Y0LF21</accession>
<dbReference type="RefSeq" id="WP_169076683.1">
    <property type="nucleotide sequence ID" value="NZ_JABBXH010000008.1"/>
</dbReference>
<keyword evidence="2 5" id="KW-0808">Transferase</keyword>
<evidence type="ECO:0000256" key="2">
    <source>
        <dbReference type="ARBA" id="ARBA00022679"/>
    </source>
</evidence>
<dbReference type="PANTHER" id="PTHR10434:SF9">
    <property type="entry name" value="PHOSPHOLIPID_GLYCEROL ACYLTRANSFERASE DOMAIN-CONTAINING PROTEIN"/>
    <property type="match status" value="1"/>
</dbReference>
<evidence type="ECO:0000256" key="1">
    <source>
        <dbReference type="ARBA" id="ARBA00005189"/>
    </source>
</evidence>
<keyword evidence="3 5" id="KW-0012">Acyltransferase</keyword>
<dbReference type="SMART" id="SM00563">
    <property type="entry name" value="PlsC"/>
    <property type="match status" value="1"/>
</dbReference>
<dbReference type="Proteomes" id="UP000568664">
    <property type="component" value="Unassembled WGS sequence"/>
</dbReference>
<dbReference type="PANTHER" id="PTHR10434">
    <property type="entry name" value="1-ACYL-SN-GLYCEROL-3-PHOSPHATE ACYLTRANSFERASE"/>
    <property type="match status" value="1"/>
</dbReference>
<evidence type="ECO:0000313" key="6">
    <source>
        <dbReference type="Proteomes" id="UP000568664"/>
    </source>
</evidence>
<evidence type="ECO:0000259" key="4">
    <source>
        <dbReference type="SMART" id="SM00563"/>
    </source>
</evidence>
<name>A0A7Y0LF21_9GAMM</name>
<dbReference type="AlphaFoldDB" id="A0A7Y0LF21"/>
<dbReference type="EMBL" id="JABBXH010000008">
    <property type="protein sequence ID" value="NMP33360.1"/>
    <property type="molecule type" value="Genomic_DNA"/>
</dbReference>
<dbReference type="SUPFAM" id="SSF69593">
    <property type="entry name" value="Glycerol-3-phosphate (1)-acyltransferase"/>
    <property type="match status" value="1"/>
</dbReference>
<sequence length="193" mass="20977">MTIAVPSSVPRARGKVSSGIGNLVLRILGWRLVGAIPDQPKLIFAVAPHTSNWDFVVAVSAMLQLNLKVKFLGKAAIFIGPFRKILMSIGGIPVNRSSAHGVVGQIVDLFAQQEQLIFGLAPEGTRSKTKEWKTGFLHIANKAQVPVVPITLDFALKEIRFYPAEEIGDDIPAELTRIKRIYQGACAKNPQAV</sequence>